<dbReference type="Proteomes" id="UP001058860">
    <property type="component" value="Chromosome"/>
</dbReference>
<evidence type="ECO:0000256" key="3">
    <source>
        <dbReference type="SAM" id="MobiDB-lite"/>
    </source>
</evidence>
<accession>A0ABY5PG78</accession>
<name>A0ABY5PG78_9ACTN</name>
<dbReference type="Pfam" id="PF03793">
    <property type="entry name" value="PASTA"/>
    <property type="match status" value="1"/>
</dbReference>
<feature type="region of interest" description="Disordered" evidence="3">
    <location>
        <begin position="256"/>
        <end position="285"/>
    </location>
</feature>
<dbReference type="InterPro" id="IPR050557">
    <property type="entry name" value="RTX_toxin/Mannuronan_C5-epim"/>
</dbReference>
<dbReference type="RefSeq" id="WP_353864165.1">
    <property type="nucleotide sequence ID" value="NZ_CP088295.1"/>
</dbReference>
<proteinExistence type="predicted"/>
<dbReference type="PANTHER" id="PTHR38340">
    <property type="entry name" value="S-LAYER PROTEIN"/>
    <property type="match status" value="1"/>
</dbReference>
<evidence type="ECO:0000313" key="6">
    <source>
        <dbReference type="EMBL" id="UUY03663.1"/>
    </source>
</evidence>
<comment type="subcellular location">
    <subcellularLocation>
        <location evidence="1">Secreted</location>
    </subcellularLocation>
</comment>
<keyword evidence="7" id="KW-1185">Reference proteome</keyword>
<feature type="chain" id="PRO_5047390536" evidence="4">
    <location>
        <begin position="24"/>
        <end position="434"/>
    </location>
</feature>
<reference evidence="7" key="1">
    <citation type="submission" date="2021-11" db="EMBL/GenBank/DDBJ databases">
        <title>Cultivation dependent microbiological survey of springs from the worlds oldest radium mine currently devoted to the extraction of radon-saturated water.</title>
        <authorList>
            <person name="Kapinusova G."/>
            <person name="Smrhova T."/>
            <person name="Strejcek M."/>
            <person name="Suman J."/>
            <person name="Jani K."/>
            <person name="Pajer P."/>
            <person name="Uhlik O."/>
        </authorList>
    </citation>
    <scope>NUCLEOTIDE SEQUENCE [LARGE SCALE GENOMIC DNA]</scope>
    <source>
        <strain evidence="7">J379</strain>
    </source>
</reference>
<feature type="signal peptide" evidence="4">
    <location>
        <begin position="1"/>
        <end position="23"/>
    </location>
</feature>
<feature type="region of interest" description="Disordered" evidence="3">
    <location>
        <begin position="347"/>
        <end position="367"/>
    </location>
</feature>
<dbReference type="InterPro" id="IPR001343">
    <property type="entry name" value="Hemolysn_Ca-bd"/>
</dbReference>
<dbReference type="EMBL" id="CP088295">
    <property type="protein sequence ID" value="UUY03663.1"/>
    <property type="molecule type" value="Genomic_DNA"/>
</dbReference>
<gene>
    <name evidence="6" type="ORF">LRS13_23835</name>
</gene>
<feature type="region of interest" description="Disordered" evidence="3">
    <location>
        <begin position="112"/>
        <end position="188"/>
    </location>
</feature>
<feature type="compositionally biased region" description="Gly residues" evidence="3">
    <location>
        <begin position="127"/>
        <end position="140"/>
    </location>
</feature>
<keyword evidence="2" id="KW-0964">Secreted</keyword>
<dbReference type="SUPFAM" id="SSF51120">
    <property type="entry name" value="beta-Roll"/>
    <property type="match status" value="2"/>
</dbReference>
<evidence type="ECO:0000256" key="1">
    <source>
        <dbReference type="ARBA" id="ARBA00004613"/>
    </source>
</evidence>
<dbReference type="CDD" id="cd06577">
    <property type="entry name" value="PASTA_pknB"/>
    <property type="match status" value="1"/>
</dbReference>
<evidence type="ECO:0000259" key="5">
    <source>
        <dbReference type="Pfam" id="PF03793"/>
    </source>
</evidence>
<dbReference type="InterPro" id="IPR005543">
    <property type="entry name" value="PASTA_dom"/>
</dbReference>
<dbReference type="Pfam" id="PF00353">
    <property type="entry name" value="HemolysinCabind"/>
    <property type="match status" value="3"/>
</dbReference>
<sequence length="434" mass="43316">MRRLCILPIALLACVIAPSAASAVSLTVEGDTYVLRGDPGPDAISLRGDDDGRIEFSGMGPSAPAGCTTSMWDNHAHCQPGPVRVEGGDGNDTLGIELTMPAVAITILGGTGDDKITGHTGASTLDGGPGNDSVTGGGGPDTVLGGEGDDEVSGDGFTSASPDVIDGGPGTDRAGVGSWSNNSSGPATPMITVSLDGAANDGRPGEGDNVTGLEQIKINSSATLIAGSEAADFEIPSNAGAVPSKLVGSPKADRLKSAHGADEIDGGAGDDSLEGGYGNDTITGGPGRDTINADASGGCDFFVCNAPVGNDTVLARDGEADSIDCGVGTDPAVVDASDTVANCETVERGDAGGPTPPGGGGSTRAKTCKVPSIKRGTKLSTARSKLKQAKCASRTVRVKSRTVRRGRVVKLSKKAGARVKTTAKVTIYVSRGRR</sequence>
<dbReference type="PROSITE" id="PS00330">
    <property type="entry name" value="HEMOLYSIN_CALCIUM"/>
    <property type="match status" value="2"/>
</dbReference>
<organism evidence="6 7">
    <name type="scientific">Svornostia abyssi</name>
    <dbReference type="NCBI Taxonomy" id="2898438"/>
    <lineage>
        <taxon>Bacteria</taxon>
        <taxon>Bacillati</taxon>
        <taxon>Actinomycetota</taxon>
        <taxon>Thermoleophilia</taxon>
        <taxon>Solirubrobacterales</taxon>
        <taxon>Baekduiaceae</taxon>
        <taxon>Svornostia</taxon>
    </lineage>
</organism>
<feature type="domain" description="PASTA" evidence="5">
    <location>
        <begin position="369"/>
        <end position="430"/>
    </location>
</feature>
<protein>
    <submittedName>
        <fullName evidence="6">PASTA domain-containing protein</fullName>
    </submittedName>
</protein>
<dbReference type="InterPro" id="IPR018511">
    <property type="entry name" value="Hemolysin-typ_Ca-bd_CS"/>
</dbReference>
<evidence type="ECO:0000313" key="7">
    <source>
        <dbReference type="Proteomes" id="UP001058860"/>
    </source>
</evidence>
<dbReference type="Gene3D" id="2.160.20.160">
    <property type="match status" value="1"/>
</dbReference>
<dbReference type="Gene3D" id="3.30.10.20">
    <property type="match status" value="1"/>
</dbReference>
<evidence type="ECO:0000256" key="4">
    <source>
        <dbReference type="SAM" id="SignalP"/>
    </source>
</evidence>
<dbReference type="InterPro" id="IPR011049">
    <property type="entry name" value="Serralysin-like_metalloprot_C"/>
</dbReference>
<keyword evidence="4" id="KW-0732">Signal</keyword>
<dbReference type="PRINTS" id="PR00313">
    <property type="entry name" value="CABNDNGRPT"/>
</dbReference>
<dbReference type="Gene3D" id="2.150.10.10">
    <property type="entry name" value="Serralysin-like metalloprotease, C-terminal"/>
    <property type="match status" value="1"/>
</dbReference>
<dbReference type="PANTHER" id="PTHR38340:SF1">
    <property type="entry name" value="S-LAYER PROTEIN"/>
    <property type="match status" value="1"/>
</dbReference>
<evidence type="ECO:0000256" key="2">
    <source>
        <dbReference type="ARBA" id="ARBA00022525"/>
    </source>
</evidence>